<feature type="domain" description="DUF7928" evidence="4">
    <location>
        <begin position="90"/>
        <end position="233"/>
    </location>
</feature>
<feature type="compositionally biased region" description="Polar residues" evidence="1">
    <location>
        <begin position="55"/>
        <end position="66"/>
    </location>
</feature>
<feature type="region of interest" description="Disordered" evidence="1">
    <location>
        <begin position="1"/>
        <end position="66"/>
    </location>
</feature>
<name>A0AAN6RKV9_9PLEO</name>
<keyword evidence="2" id="KW-0472">Membrane</keyword>
<evidence type="ECO:0000313" key="6">
    <source>
        <dbReference type="Proteomes" id="UP001280581"/>
    </source>
</evidence>
<feature type="transmembrane region" description="Helical" evidence="2">
    <location>
        <begin position="806"/>
        <end position="826"/>
    </location>
</feature>
<evidence type="ECO:0000256" key="2">
    <source>
        <dbReference type="SAM" id="Phobius"/>
    </source>
</evidence>
<feature type="transmembrane region" description="Helical" evidence="2">
    <location>
        <begin position="860"/>
        <end position="879"/>
    </location>
</feature>
<evidence type="ECO:0000256" key="1">
    <source>
        <dbReference type="SAM" id="MobiDB-lite"/>
    </source>
</evidence>
<feature type="transmembrane region" description="Helical" evidence="2">
    <location>
        <begin position="767"/>
        <end position="786"/>
    </location>
</feature>
<feature type="transmembrane region" description="Helical" evidence="2">
    <location>
        <begin position="726"/>
        <end position="747"/>
    </location>
</feature>
<protein>
    <recommendedName>
        <fullName evidence="7">Glycosyltransferase 2-like domain-containing protein</fullName>
    </recommendedName>
</protein>
<feature type="transmembrane region" description="Helical" evidence="2">
    <location>
        <begin position="274"/>
        <end position="291"/>
    </location>
</feature>
<dbReference type="InterPro" id="IPR029044">
    <property type="entry name" value="Nucleotide-diphossugar_trans"/>
</dbReference>
<dbReference type="EMBL" id="WVTA01000003">
    <property type="protein sequence ID" value="KAK3214746.1"/>
    <property type="molecule type" value="Genomic_DNA"/>
</dbReference>
<evidence type="ECO:0008006" key="7">
    <source>
        <dbReference type="Google" id="ProtNLM"/>
    </source>
</evidence>
<feature type="transmembrane region" description="Helical" evidence="2">
    <location>
        <begin position="891"/>
        <end position="908"/>
    </location>
</feature>
<feature type="domain" description="Glycosyltransferase 2-like" evidence="3">
    <location>
        <begin position="490"/>
        <end position="748"/>
    </location>
</feature>
<evidence type="ECO:0000313" key="5">
    <source>
        <dbReference type="EMBL" id="KAK3214746.1"/>
    </source>
</evidence>
<feature type="compositionally biased region" description="Polar residues" evidence="1">
    <location>
        <begin position="1"/>
        <end position="24"/>
    </location>
</feature>
<gene>
    <name evidence="5" type="ORF">GRF29_19g1124150</name>
</gene>
<dbReference type="AlphaFoldDB" id="A0AAN6RKV9"/>
<dbReference type="PANTHER" id="PTHR35408:SF3">
    <property type="entry name" value="GLYCOSYLTRANSFERASE 2-LIKE DOMAIN-CONTAINING PROTEIN"/>
    <property type="match status" value="1"/>
</dbReference>
<dbReference type="InterPro" id="IPR001173">
    <property type="entry name" value="Glyco_trans_2-like"/>
</dbReference>
<dbReference type="Pfam" id="PF25550">
    <property type="entry name" value="DUF7928"/>
    <property type="match status" value="1"/>
</dbReference>
<evidence type="ECO:0000259" key="4">
    <source>
        <dbReference type="Pfam" id="PF25550"/>
    </source>
</evidence>
<sequence length="917" mass="104460">MPNFSKRTQNRFQGGSKVSANGSDIDQFGNEVSQVPRGEIIPGSSSQDGFRHTRNSSINGSSNLWSESAGPTSALADFHHAIPGMRAEVKVAMTANFIHGKQEERLWTTGAKGEGVILRKGRGSYITCPETLKTDGSLTYNAVHKLNVQAAMTIKTKVIEMLLDDNDIPFVQINEGLRLQVIPDIEALPFCQKHQCAAFVLSEKMLIVWEDQPHSLIKRAAGIDEALFHMVCKGSLGNDKLDQDDPRNTHYQWQGLHEETESEEKRPIMIYQPFFTAMTLLLALGVIGLGWRHIAIEITVDGGYMRILFVLCILPQLWLGLFFFQALVGNAAQIFGWVETMRMNTRVYSGKAPYRLCSISLPHVTIQMPIFKENLRTVIAPTVRSLKEAITTYEMQGGSANIFINDDEGKIEDKPIHIRRGKFKKASNMNYALRMSMDLEKLLAQEHYEILRDEDDWDQQKENQIYMQEFYNLIDKHGGWADGNIRIGDYILLVDSDTRVPEDCLLEAVSEMEKCKNVAVLQFASGVMNVTNNFFERGITFFTKLVYTQIKFAVSNGDVAPFVGHNAMLRWSAVQEIAYQVVDKQFVQEKDENGIPLYTEVIDAETGAPKLDEVTEEPVREPVGSIQDVEVEKYWSEDTVSEDFDMALRLQTAGYLVRLAAYKGDEFKEGVSLTVYDELHRWEKYAYGCNELIFHPLRHWYRKGPFTSLFVRFLTSGMPLPSKLTIIAYIGTYYALGSAWILTLGNYFLVGWFEGILDHYYIDSFKVYFSIVCVFTGLGNIALAVLRHRLREQNFFQNLLTNIQWVPLLVLYLGGISFHVSQALLWHMLGVDMDWGATAKDMEILPFFQELPRVLKRFRWSFLFCFVTAGGMIACAYGVPYIWQIRNFTPIYPLSCVVISHFLLPIVLNPNLMRFTW</sequence>
<dbReference type="SUPFAM" id="SSF53448">
    <property type="entry name" value="Nucleotide-diphospho-sugar transferases"/>
    <property type="match status" value="1"/>
</dbReference>
<dbReference type="Gene3D" id="3.90.550.10">
    <property type="entry name" value="Spore Coat Polysaccharide Biosynthesis Protein SpsA, Chain A"/>
    <property type="match status" value="1"/>
</dbReference>
<dbReference type="Proteomes" id="UP001280581">
    <property type="component" value="Unassembled WGS sequence"/>
</dbReference>
<proteinExistence type="predicted"/>
<keyword evidence="2" id="KW-1133">Transmembrane helix</keyword>
<comment type="caution">
    <text evidence="5">The sequence shown here is derived from an EMBL/GenBank/DDBJ whole genome shotgun (WGS) entry which is preliminary data.</text>
</comment>
<dbReference type="InterPro" id="IPR057688">
    <property type="entry name" value="DUF7928"/>
</dbReference>
<keyword evidence="6" id="KW-1185">Reference proteome</keyword>
<reference evidence="5 6" key="1">
    <citation type="submission" date="2021-02" db="EMBL/GenBank/DDBJ databases">
        <title>Genome assembly of Pseudopithomyces chartarum.</title>
        <authorList>
            <person name="Jauregui R."/>
            <person name="Singh J."/>
            <person name="Voisey C."/>
        </authorList>
    </citation>
    <scope>NUCLEOTIDE SEQUENCE [LARGE SCALE GENOMIC DNA]</scope>
    <source>
        <strain evidence="5 6">AGR01</strain>
    </source>
</reference>
<dbReference type="PANTHER" id="PTHR35408">
    <property type="entry name" value="CHROMOSOME 15, WHOLE GENOME SHOTGUN SEQUENCE"/>
    <property type="match status" value="1"/>
</dbReference>
<keyword evidence="2" id="KW-0812">Transmembrane</keyword>
<accession>A0AAN6RKV9</accession>
<evidence type="ECO:0000259" key="3">
    <source>
        <dbReference type="Pfam" id="PF13632"/>
    </source>
</evidence>
<dbReference type="Pfam" id="PF13632">
    <property type="entry name" value="Glyco_trans_2_3"/>
    <property type="match status" value="1"/>
</dbReference>
<organism evidence="5 6">
    <name type="scientific">Pseudopithomyces chartarum</name>
    <dbReference type="NCBI Taxonomy" id="1892770"/>
    <lineage>
        <taxon>Eukaryota</taxon>
        <taxon>Fungi</taxon>
        <taxon>Dikarya</taxon>
        <taxon>Ascomycota</taxon>
        <taxon>Pezizomycotina</taxon>
        <taxon>Dothideomycetes</taxon>
        <taxon>Pleosporomycetidae</taxon>
        <taxon>Pleosporales</taxon>
        <taxon>Massarineae</taxon>
        <taxon>Didymosphaeriaceae</taxon>
        <taxon>Pseudopithomyces</taxon>
    </lineage>
</organism>